<proteinExistence type="predicted"/>
<dbReference type="InterPro" id="IPR035959">
    <property type="entry name" value="RutC-like_sf"/>
</dbReference>
<dbReference type="SUPFAM" id="SSF55298">
    <property type="entry name" value="YjgF-like"/>
    <property type="match status" value="1"/>
</dbReference>
<reference evidence="2 3" key="2">
    <citation type="submission" date="2020-03" db="EMBL/GenBank/DDBJ databases">
        <authorList>
            <person name="Ichikawa N."/>
            <person name="Kimura A."/>
            <person name="Kitahashi Y."/>
            <person name="Uohara A."/>
        </authorList>
    </citation>
    <scope>NUCLEOTIDE SEQUENCE [LARGE SCALE GENOMIC DNA]</scope>
    <source>
        <strain evidence="2 3">NBRC 105367</strain>
    </source>
</reference>
<evidence type="ECO:0000313" key="2">
    <source>
        <dbReference type="EMBL" id="BCB83124.1"/>
    </source>
</evidence>
<dbReference type="CDD" id="cd00448">
    <property type="entry name" value="YjgF_YER057c_UK114_family"/>
    <property type="match status" value="1"/>
</dbReference>
<name>A0A6F8YAG7_9ACTN</name>
<dbReference type="KEGG" id="psuu:Psuf_004370"/>
<sequence>MRPLYRGRWSGRTVLSPPNGPHGGSLYTAVVGVCTAGAPGGNPGAGTSGADHTGRMSIIRLNPDSLHVTPGYHHVTVVEAGRTAYLAGQCPLGADGALVGVGDFDAQVDQVVANTLAALAAVGVGPERVVRTVVYVVSADQPVLSRVWARFQGSPLAPAFTTASTLLGVAQLGFIGQLIELDATAAL</sequence>
<accession>A0A6F8YAG7</accession>
<dbReference type="EMBL" id="AP022871">
    <property type="protein sequence ID" value="BCB83124.1"/>
    <property type="molecule type" value="Genomic_DNA"/>
</dbReference>
<gene>
    <name evidence="2" type="ORF">Psuf_004370</name>
</gene>
<dbReference type="InterPro" id="IPR006175">
    <property type="entry name" value="YjgF/YER057c/UK114"/>
</dbReference>
<dbReference type="Gene3D" id="3.30.1330.40">
    <property type="entry name" value="RutC-like"/>
    <property type="match status" value="1"/>
</dbReference>
<protein>
    <recommendedName>
        <fullName evidence="4">Enamine deaminase RidA</fullName>
    </recommendedName>
</protein>
<evidence type="ECO:0000313" key="3">
    <source>
        <dbReference type="Proteomes" id="UP000503011"/>
    </source>
</evidence>
<dbReference type="AlphaFoldDB" id="A0A6F8YAG7"/>
<organism evidence="2 3">
    <name type="scientific">Phytohabitans suffuscus</name>
    <dbReference type="NCBI Taxonomy" id="624315"/>
    <lineage>
        <taxon>Bacteria</taxon>
        <taxon>Bacillati</taxon>
        <taxon>Actinomycetota</taxon>
        <taxon>Actinomycetes</taxon>
        <taxon>Micromonosporales</taxon>
        <taxon>Micromonosporaceae</taxon>
    </lineage>
</organism>
<keyword evidence="3" id="KW-1185">Reference proteome</keyword>
<feature type="region of interest" description="Disordered" evidence="1">
    <location>
        <begin position="1"/>
        <end position="20"/>
    </location>
</feature>
<evidence type="ECO:0000256" key="1">
    <source>
        <dbReference type="SAM" id="MobiDB-lite"/>
    </source>
</evidence>
<dbReference type="Proteomes" id="UP000503011">
    <property type="component" value="Chromosome"/>
</dbReference>
<reference evidence="2 3" key="1">
    <citation type="submission" date="2020-03" db="EMBL/GenBank/DDBJ databases">
        <title>Whole genome shotgun sequence of Phytohabitans suffuscus NBRC 105367.</title>
        <authorList>
            <person name="Komaki H."/>
            <person name="Tamura T."/>
        </authorList>
    </citation>
    <scope>NUCLEOTIDE SEQUENCE [LARGE SCALE GENOMIC DNA]</scope>
    <source>
        <strain evidence="2 3">NBRC 105367</strain>
    </source>
</reference>
<dbReference type="Pfam" id="PF01042">
    <property type="entry name" value="Ribonuc_L-PSP"/>
    <property type="match status" value="1"/>
</dbReference>
<evidence type="ECO:0008006" key="4">
    <source>
        <dbReference type="Google" id="ProtNLM"/>
    </source>
</evidence>